<protein>
    <submittedName>
        <fullName evidence="6">Energy-coupling factor transport system permease protein</fullName>
    </submittedName>
</protein>
<evidence type="ECO:0000313" key="6">
    <source>
        <dbReference type="EMBL" id="MBP1992175.1"/>
    </source>
</evidence>
<name>A0ABS4IX84_9BACL</name>
<comment type="subcellular location">
    <subcellularLocation>
        <location evidence="1">Membrane</location>
        <topology evidence="1">Multi-pass membrane protein</topology>
    </subcellularLocation>
</comment>
<dbReference type="Pfam" id="PF02361">
    <property type="entry name" value="CbiQ"/>
    <property type="match status" value="1"/>
</dbReference>
<dbReference type="InterPro" id="IPR003339">
    <property type="entry name" value="ABC/ECF_trnsptr_transmembrane"/>
</dbReference>
<gene>
    <name evidence="6" type="ORF">J2Z66_003783</name>
</gene>
<evidence type="ECO:0000256" key="1">
    <source>
        <dbReference type="ARBA" id="ARBA00004141"/>
    </source>
</evidence>
<evidence type="ECO:0000256" key="2">
    <source>
        <dbReference type="ARBA" id="ARBA00022692"/>
    </source>
</evidence>
<keyword evidence="4 5" id="KW-0472">Membrane</keyword>
<dbReference type="Proteomes" id="UP001519287">
    <property type="component" value="Unassembled WGS sequence"/>
</dbReference>
<dbReference type="InterPro" id="IPR052770">
    <property type="entry name" value="Cobalt_transport_CbiQ"/>
</dbReference>
<proteinExistence type="predicted"/>
<evidence type="ECO:0000313" key="7">
    <source>
        <dbReference type="Proteomes" id="UP001519287"/>
    </source>
</evidence>
<accession>A0ABS4IX84</accession>
<feature type="transmembrane region" description="Helical" evidence="5">
    <location>
        <begin position="237"/>
        <end position="257"/>
    </location>
</feature>
<feature type="transmembrane region" description="Helical" evidence="5">
    <location>
        <begin position="105"/>
        <end position="127"/>
    </location>
</feature>
<feature type="transmembrane region" description="Helical" evidence="5">
    <location>
        <begin position="64"/>
        <end position="85"/>
    </location>
</feature>
<dbReference type="CDD" id="cd16914">
    <property type="entry name" value="EcfT"/>
    <property type="match status" value="1"/>
</dbReference>
<dbReference type="PANTHER" id="PTHR43723:SF1">
    <property type="entry name" value="COBALT TRANSPORT PROTEIN CBIQ"/>
    <property type="match status" value="1"/>
</dbReference>
<keyword evidence="2 5" id="KW-0812">Transmembrane</keyword>
<dbReference type="EMBL" id="JAGGLB010000012">
    <property type="protein sequence ID" value="MBP1992175.1"/>
    <property type="molecule type" value="Genomic_DNA"/>
</dbReference>
<organism evidence="6 7">
    <name type="scientific">Paenibacillus eucommiae</name>
    <dbReference type="NCBI Taxonomy" id="1355755"/>
    <lineage>
        <taxon>Bacteria</taxon>
        <taxon>Bacillati</taxon>
        <taxon>Bacillota</taxon>
        <taxon>Bacilli</taxon>
        <taxon>Bacillales</taxon>
        <taxon>Paenibacillaceae</taxon>
        <taxon>Paenibacillus</taxon>
    </lineage>
</organism>
<keyword evidence="7" id="KW-1185">Reference proteome</keyword>
<evidence type="ECO:0000256" key="5">
    <source>
        <dbReference type="SAM" id="Phobius"/>
    </source>
</evidence>
<evidence type="ECO:0000256" key="3">
    <source>
        <dbReference type="ARBA" id="ARBA00022989"/>
    </source>
</evidence>
<comment type="caution">
    <text evidence="6">The sequence shown here is derived from an EMBL/GenBank/DDBJ whole genome shotgun (WGS) entry which is preliminary data.</text>
</comment>
<evidence type="ECO:0000256" key="4">
    <source>
        <dbReference type="ARBA" id="ARBA00023136"/>
    </source>
</evidence>
<dbReference type="PANTHER" id="PTHR43723">
    <property type="entry name" value="COBALT TRANSPORT PROTEIN CBIQ"/>
    <property type="match status" value="1"/>
</dbReference>
<dbReference type="RefSeq" id="WP_209972897.1">
    <property type="nucleotide sequence ID" value="NZ_JAGGLB010000012.1"/>
</dbReference>
<reference evidence="6 7" key="1">
    <citation type="submission" date="2021-03" db="EMBL/GenBank/DDBJ databases">
        <title>Genomic Encyclopedia of Type Strains, Phase IV (KMG-IV): sequencing the most valuable type-strain genomes for metagenomic binning, comparative biology and taxonomic classification.</title>
        <authorList>
            <person name="Goeker M."/>
        </authorList>
    </citation>
    <scope>NUCLEOTIDE SEQUENCE [LARGE SCALE GENOMIC DNA]</scope>
    <source>
        <strain evidence="6 7">DSM 26048</strain>
    </source>
</reference>
<keyword evidence="3 5" id="KW-1133">Transmembrane helix</keyword>
<sequence>MLEHWQKHDAFLQRINPTLKLASLLLVIFGMVLVFDPWTPLIIAVSTVCALKLLGGIPWKTIGLLILPFSFFALSFVWMSVLFPGERGQDVLFHLGPVPVAMENVITGTALGLRSLVFGLWSLLFVLTTEPTKLMLGLVQHCKLPPRFGYGIMAAYRMLPLFRQDLNQIRAAHRIRGLGEARGLRGRWEQIKRYAIPLLAGAVRKAERAAVAMESKGFDGSRERSFYRTIAWTRQDILFGMGLIILAAGLFGIRQLWV</sequence>